<proteinExistence type="predicted"/>
<dbReference type="Pfam" id="PF05368">
    <property type="entry name" value="NmrA"/>
    <property type="match status" value="1"/>
</dbReference>
<name>A0ABX2FH92_9PSEU</name>
<protein>
    <submittedName>
        <fullName evidence="2">Quinone oxidoreductase 2</fullName>
    </submittedName>
</protein>
<organism evidence="2 3">
    <name type="scientific">Kibdelosporangium persicum</name>
    <dbReference type="NCBI Taxonomy" id="2698649"/>
    <lineage>
        <taxon>Bacteria</taxon>
        <taxon>Bacillati</taxon>
        <taxon>Actinomycetota</taxon>
        <taxon>Actinomycetes</taxon>
        <taxon>Pseudonocardiales</taxon>
        <taxon>Pseudonocardiaceae</taxon>
        <taxon>Kibdelosporangium</taxon>
    </lineage>
</organism>
<dbReference type="EMBL" id="JAAATY010000043">
    <property type="protein sequence ID" value="NRN70752.1"/>
    <property type="molecule type" value="Genomic_DNA"/>
</dbReference>
<evidence type="ECO:0000313" key="3">
    <source>
        <dbReference type="Proteomes" id="UP000763557"/>
    </source>
</evidence>
<keyword evidence="3" id="KW-1185">Reference proteome</keyword>
<dbReference type="InterPro" id="IPR051604">
    <property type="entry name" value="Ergot_Alk_Oxidoreductase"/>
</dbReference>
<sequence>MIVITAPTSRIGKQVLDSAVDRGKPVRVIARDPSRISPQVRERVEIVHGSHSDPDVLTEAFAGADQVFWLVPPDFHAEDVAEHYVKFTRAACDAIQRQGVEHVVGVSSLGRAYGKHAGLLSAAYTMDELIESTGVCYRALRMPYFMENFLSQGEAIMSNGMFFVANAPDRVLATVATRDIATTAAALLLDDSWTGQDSVPVIGPDSLCPHEMARIMSEVLGREVHCHHVPLEKFRGTMTQRGVSEAWAQGMADMIAAQNGGIYDAEQQASPSAPTSFRQWCRHVLKPFLQA</sequence>
<evidence type="ECO:0000313" key="2">
    <source>
        <dbReference type="EMBL" id="NRN70752.1"/>
    </source>
</evidence>
<comment type="caution">
    <text evidence="2">The sequence shown here is derived from an EMBL/GenBank/DDBJ whole genome shotgun (WGS) entry which is preliminary data.</text>
</comment>
<dbReference type="PANTHER" id="PTHR43162:SF1">
    <property type="entry name" value="PRESTALK A DIFFERENTIATION PROTEIN A"/>
    <property type="match status" value="1"/>
</dbReference>
<dbReference type="InterPro" id="IPR036291">
    <property type="entry name" value="NAD(P)-bd_dom_sf"/>
</dbReference>
<accession>A0ABX2FH92</accession>
<dbReference type="Gene3D" id="3.90.25.10">
    <property type="entry name" value="UDP-galactose 4-epimerase, domain 1"/>
    <property type="match status" value="1"/>
</dbReference>
<dbReference type="PANTHER" id="PTHR43162">
    <property type="match status" value="1"/>
</dbReference>
<evidence type="ECO:0000259" key="1">
    <source>
        <dbReference type="Pfam" id="PF05368"/>
    </source>
</evidence>
<dbReference type="InterPro" id="IPR008030">
    <property type="entry name" value="NmrA-like"/>
</dbReference>
<reference evidence="2 3" key="1">
    <citation type="submission" date="2020-01" db="EMBL/GenBank/DDBJ databases">
        <title>Kibdelosporangium persica a novel Actinomycetes from a hot desert in Iran.</title>
        <authorList>
            <person name="Safaei N."/>
            <person name="Zaburannyi N."/>
            <person name="Mueller R."/>
            <person name="Wink J."/>
        </authorList>
    </citation>
    <scope>NUCLEOTIDE SEQUENCE [LARGE SCALE GENOMIC DNA]</scope>
    <source>
        <strain evidence="2 3">4NS15</strain>
    </source>
</reference>
<feature type="domain" description="NmrA-like" evidence="1">
    <location>
        <begin position="2"/>
        <end position="254"/>
    </location>
</feature>
<gene>
    <name evidence="2" type="ORF">GC106_80250</name>
</gene>
<dbReference type="Gene3D" id="3.40.50.720">
    <property type="entry name" value="NAD(P)-binding Rossmann-like Domain"/>
    <property type="match status" value="1"/>
</dbReference>
<dbReference type="Proteomes" id="UP000763557">
    <property type="component" value="Unassembled WGS sequence"/>
</dbReference>
<dbReference type="SUPFAM" id="SSF51735">
    <property type="entry name" value="NAD(P)-binding Rossmann-fold domains"/>
    <property type="match status" value="1"/>
</dbReference>